<keyword evidence="1" id="KW-1133">Transmembrane helix</keyword>
<reference evidence="2 3" key="1">
    <citation type="submission" date="2019-02" db="EMBL/GenBank/DDBJ databases">
        <title>Deep-cultivation of Planctomycetes and their phenomic and genomic characterization uncovers novel biology.</title>
        <authorList>
            <person name="Wiegand S."/>
            <person name="Jogler M."/>
            <person name="Boedeker C."/>
            <person name="Pinto D."/>
            <person name="Vollmers J."/>
            <person name="Rivas-Marin E."/>
            <person name="Kohn T."/>
            <person name="Peeters S.H."/>
            <person name="Heuer A."/>
            <person name="Rast P."/>
            <person name="Oberbeckmann S."/>
            <person name="Bunk B."/>
            <person name="Jeske O."/>
            <person name="Meyerdierks A."/>
            <person name="Storesund J.E."/>
            <person name="Kallscheuer N."/>
            <person name="Luecker S."/>
            <person name="Lage O.M."/>
            <person name="Pohl T."/>
            <person name="Merkel B.J."/>
            <person name="Hornburger P."/>
            <person name="Mueller R.-W."/>
            <person name="Bruemmer F."/>
            <person name="Labrenz M."/>
            <person name="Spormann A.M."/>
            <person name="Op den Camp H."/>
            <person name="Overmann J."/>
            <person name="Amann R."/>
            <person name="Jetten M.S.M."/>
            <person name="Mascher T."/>
            <person name="Medema M.H."/>
            <person name="Devos D.P."/>
            <person name="Kaster A.-K."/>
            <person name="Ovreas L."/>
            <person name="Rohde M."/>
            <person name="Galperin M.Y."/>
            <person name="Jogler C."/>
        </authorList>
    </citation>
    <scope>NUCLEOTIDE SEQUENCE [LARGE SCALE GENOMIC DNA]</scope>
    <source>
        <strain evidence="2 3">V22</strain>
    </source>
</reference>
<dbReference type="KEGG" id="chya:V22_37420"/>
<gene>
    <name evidence="2" type="ORF">V22_37420</name>
</gene>
<sequence length="178" mass="19758">MSTTGLRLPPDENQCRIFNMVAVERSTHYEGGSGGDGVRCLNLTSLISIVGENSMETISFEAAFAVILLSVSIVAICYVSWSSYKSNHSEYFWSCLAAILLVPFSLPPVGGGPEQQYILCAFSIGIGGWLSTISIRRGNWQTRTLSVPILIYYLMAMISGIVWGIQNWNLVRRYWQFG</sequence>
<proteinExistence type="predicted"/>
<feature type="transmembrane region" description="Helical" evidence="1">
    <location>
        <begin position="91"/>
        <end position="110"/>
    </location>
</feature>
<feature type="transmembrane region" description="Helical" evidence="1">
    <location>
        <begin position="58"/>
        <end position="79"/>
    </location>
</feature>
<accession>A0A517TDM5</accession>
<organism evidence="2 3">
    <name type="scientific">Calycomorphotria hydatis</name>
    <dbReference type="NCBI Taxonomy" id="2528027"/>
    <lineage>
        <taxon>Bacteria</taxon>
        <taxon>Pseudomonadati</taxon>
        <taxon>Planctomycetota</taxon>
        <taxon>Planctomycetia</taxon>
        <taxon>Planctomycetales</taxon>
        <taxon>Planctomycetaceae</taxon>
        <taxon>Calycomorphotria</taxon>
    </lineage>
</organism>
<dbReference type="Proteomes" id="UP000319976">
    <property type="component" value="Chromosome"/>
</dbReference>
<keyword evidence="1" id="KW-0812">Transmembrane</keyword>
<dbReference type="RefSeq" id="WP_145265587.1">
    <property type="nucleotide sequence ID" value="NZ_CP036316.1"/>
</dbReference>
<name>A0A517TDM5_9PLAN</name>
<protein>
    <submittedName>
        <fullName evidence="2">Uncharacterized protein</fullName>
    </submittedName>
</protein>
<evidence type="ECO:0000313" key="3">
    <source>
        <dbReference type="Proteomes" id="UP000319976"/>
    </source>
</evidence>
<feature type="transmembrane region" description="Helical" evidence="1">
    <location>
        <begin position="147"/>
        <end position="165"/>
    </location>
</feature>
<dbReference type="AlphaFoldDB" id="A0A517TDM5"/>
<dbReference type="EMBL" id="CP036316">
    <property type="protein sequence ID" value="QDT66474.1"/>
    <property type="molecule type" value="Genomic_DNA"/>
</dbReference>
<evidence type="ECO:0000313" key="2">
    <source>
        <dbReference type="EMBL" id="QDT66474.1"/>
    </source>
</evidence>
<evidence type="ECO:0000256" key="1">
    <source>
        <dbReference type="SAM" id="Phobius"/>
    </source>
</evidence>
<keyword evidence="3" id="KW-1185">Reference proteome</keyword>
<feature type="transmembrane region" description="Helical" evidence="1">
    <location>
        <begin position="116"/>
        <end position="135"/>
    </location>
</feature>
<keyword evidence="1" id="KW-0472">Membrane</keyword>